<organism evidence="1">
    <name type="scientific">Nannochloropsis gaditana (strain CCMP526)</name>
    <name type="common">Green microalga</name>
    <name type="synonym">Microchloropsis gaditana</name>
    <dbReference type="NCBI Taxonomy" id="1093141"/>
    <lineage>
        <taxon>Eukaryota</taxon>
        <taxon>Sar</taxon>
        <taxon>Stramenopiles</taxon>
        <taxon>Ochrophyta</taxon>
        <taxon>Eustigmatophyceae</taxon>
        <taxon>Eustigmatales</taxon>
        <taxon>Monodopsidaceae</taxon>
        <taxon>Nannochloropsis</taxon>
    </lineage>
</organism>
<accession>I2CS90</accession>
<gene>
    <name evidence="1" type="ORF">NGATSA_2064800</name>
</gene>
<dbReference type="EMBL" id="JU980710">
    <property type="protein sequence ID" value="AFJ69773.1"/>
    <property type="molecule type" value="mRNA"/>
</dbReference>
<dbReference type="AlphaFoldDB" id="I2CS90"/>
<protein>
    <submittedName>
        <fullName evidence="1">Uncharacterized protein</fullName>
    </submittedName>
</protein>
<dbReference type="PROSITE" id="PS50089">
    <property type="entry name" value="ZF_RING_2"/>
    <property type="match status" value="1"/>
</dbReference>
<dbReference type="KEGG" id="ngd:NGA_2064800"/>
<name>I2CS90_NANGC</name>
<dbReference type="SUPFAM" id="SSF57850">
    <property type="entry name" value="RING/U-box"/>
    <property type="match status" value="1"/>
</dbReference>
<dbReference type="RefSeq" id="XP_005855515.1">
    <property type="nucleotide sequence ID" value="XM_005855453.1"/>
</dbReference>
<sequence>TPCDACGTFLIILMVTPCLHLLCCQCMKGKNNLCPACGCTFSVDAFQLLQPGLSVHWHEEDLVVLPDRVDKPL</sequence>
<reference evidence="1" key="1">
    <citation type="journal article" date="2012" name="Bioengineered">
        <title>Additional insights into the genome of the oleaginous model alga Nannochloropsis gaditana.</title>
        <authorList>
            <person name="Jinkerson R.E."/>
            <person name="Radakovits R."/>
            <person name="Posewitz M.C."/>
        </authorList>
    </citation>
    <scope>NUCLEOTIDE SEQUENCE</scope>
    <source>
        <strain evidence="1">CCMP526</strain>
    </source>
</reference>
<feature type="non-terminal residue" evidence="1">
    <location>
        <position position="1"/>
    </location>
</feature>
<feature type="non-terminal residue" evidence="1">
    <location>
        <position position="73"/>
    </location>
</feature>
<dbReference type="InterPro" id="IPR001841">
    <property type="entry name" value="Znf_RING"/>
</dbReference>
<reference evidence="1" key="2">
    <citation type="journal article" date="2012" name="Nat. Commun.">
        <title>Draft genome sequence and genetic transformation of the oleaginous alga Nannochloropis gaditana.</title>
        <authorList>
            <person name="Radakovits R."/>
            <person name="Jinkerson R.E."/>
            <person name="Fuerstenberg S.I."/>
            <person name="Tae H."/>
            <person name="Settlage R.E."/>
            <person name="Boore J.L."/>
            <person name="Posewitz M.C."/>
        </authorList>
    </citation>
    <scope>NUCLEOTIDE SEQUENCE</scope>
    <source>
        <strain evidence="1">CCMP526</strain>
    </source>
</reference>
<dbReference type="InterPro" id="IPR017907">
    <property type="entry name" value="Znf_RING_CS"/>
</dbReference>
<evidence type="ECO:0000313" key="1">
    <source>
        <dbReference type="EMBL" id="AFJ69773.1"/>
    </source>
</evidence>
<dbReference type="OrthoDB" id="448448at2759"/>
<proteinExistence type="evidence at transcript level"/>
<dbReference type="PROSITE" id="PS00518">
    <property type="entry name" value="ZF_RING_1"/>
    <property type="match status" value="1"/>
</dbReference>